<name>A0ACB7P1X1_9PEZI</name>
<accession>A0ACB7P1X1</accession>
<evidence type="ECO:0000313" key="2">
    <source>
        <dbReference type="Proteomes" id="UP000724584"/>
    </source>
</evidence>
<dbReference type="Proteomes" id="UP000724584">
    <property type="component" value="Unassembled WGS sequence"/>
</dbReference>
<proteinExistence type="predicted"/>
<evidence type="ECO:0000313" key="1">
    <source>
        <dbReference type="EMBL" id="KAH6623300.1"/>
    </source>
</evidence>
<sequence>MFPLQSLVSLSFATSFVAALTIPRHNANYTSFDELERRQGASDPASFTWVRRFAAVGDSYSAGIGSGEQLGGLFHNFNDWSCSRYDLSYPMMMRQYVGASIESFQYPACTGDQTWQIFNQINSLQGNLDLVTLTAGGNDLCLVDIIKDCIVLAFYDEATCNTILQKAEENLENIMRNNIKEMLLALGPKMATNGIVVYNSYAQFFNTNDEKCATDQDWGLFPWVGYTWLGIRSTPLPLTIARRQRFNTLTAGLNNLIRDVVHDVADEVNYKIGFSNWDPWPSEGVDGQMCSPSSSGAYPDSRQPNLLFFKPDTRKTFFRSPLPFKKRDGSDDDLHLEVTNGTATTSTTTTTTTDTPHPPSDPLSDPPSTPPLDPILAARLAALRTDLDASGIPRSIYRTSLWHSPNPRAAALHALNPRAPSVPGCPSDASSWLPSLGFLLPDFFGRIFHPNEQGHNAIASFAIAKTMDLRAGVLGASPEVCEIGEEFSCWRSGGRAAFVTAERADANMKDFCASVEGPGSGYTHWRRSKVYHEGTPDEMEFILDGGEVDTVNREECLEAFTKVVHGCDAGDGDNPMNWKFGGRWKKGEYAYDLSPRRNRNLMTAPNGQCKGKYKFLFSDFEMYGAGFSSWDWGQETVLPQSKGCLGLGVTKWHWEYFDQPDENGMEWKATFRTPVFVSNRCYRNNKVVSSVGGDTHGCGGDSGA</sequence>
<organism evidence="1 2">
    <name type="scientific">Chaetomium tenue</name>
    <dbReference type="NCBI Taxonomy" id="1854479"/>
    <lineage>
        <taxon>Eukaryota</taxon>
        <taxon>Fungi</taxon>
        <taxon>Dikarya</taxon>
        <taxon>Ascomycota</taxon>
        <taxon>Pezizomycotina</taxon>
        <taxon>Sordariomycetes</taxon>
        <taxon>Sordariomycetidae</taxon>
        <taxon>Sordariales</taxon>
        <taxon>Chaetomiaceae</taxon>
        <taxon>Chaetomium</taxon>
    </lineage>
</organism>
<keyword evidence="1" id="KW-0378">Hydrolase</keyword>
<protein>
    <submittedName>
        <fullName evidence="1">SGNH hydrolase-type esterase domain-containing protein</fullName>
    </submittedName>
</protein>
<reference evidence="1 2" key="1">
    <citation type="journal article" date="2021" name="Nat. Commun.">
        <title>Genetic determinants of endophytism in the Arabidopsis root mycobiome.</title>
        <authorList>
            <person name="Mesny F."/>
            <person name="Miyauchi S."/>
            <person name="Thiergart T."/>
            <person name="Pickel B."/>
            <person name="Atanasova L."/>
            <person name="Karlsson M."/>
            <person name="Huettel B."/>
            <person name="Barry K.W."/>
            <person name="Haridas S."/>
            <person name="Chen C."/>
            <person name="Bauer D."/>
            <person name="Andreopoulos W."/>
            <person name="Pangilinan J."/>
            <person name="LaButti K."/>
            <person name="Riley R."/>
            <person name="Lipzen A."/>
            <person name="Clum A."/>
            <person name="Drula E."/>
            <person name="Henrissat B."/>
            <person name="Kohler A."/>
            <person name="Grigoriev I.V."/>
            <person name="Martin F.M."/>
            <person name="Hacquard S."/>
        </authorList>
    </citation>
    <scope>NUCLEOTIDE SEQUENCE [LARGE SCALE GENOMIC DNA]</scope>
    <source>
        <strain evidence="1 2">MPI-SDFR-AT-0079</strain>
    </source>
</reference>
<keyword evidence="2" id="KW-1185">Reference proteome</keyword>
<dbReference type="EMBL" id="JAGIZQ010000006">
    <property type="protein sequence ID" value="KAH6623300.1"/>
    <property type="molecule type" value="Genomic_DNA"/>
</dbReference>
<gene>
    <name evidence="1" type="ORF">F5144DRAFT_657780</name>
</gene>
<comment type="caution">
    <text evidence="1">The sequence shown here is derived from an EMBL/GenBank/DDBJ whole genome shotgun (WGS) entry which is preliminary data.</text>
</comment>